<keyword evidence="13" id="KW-0998">Cell outer membrane</keyword>
<feature type="domain" description="SLBB" evidence="18">
    <location>
        <begin position="142"/>
        <end position="221"/>
    </location>
</feature>
<dbReference type="RefSeq" id="WP_119433222.1">
    <property type="nucleotide sequence ID" value="NZ_QWGE01000005.1"/>
</dbReference>
<dbReference type="Gene3D" id="3.10.560.10">
    <property type="entry name" value="Outer membrane lipoprotein wza domain like"/>
    <property type="match status" value="1"/>
</dbReference>
<dbReference type="GO" id="GO:0009279">
    <property type="term" value="C:cell outer membrane"/>
    <property type="evidence" value="ECO:0007669"/>
    <property type="project" value="UniProtKB-SubCell"/>
</dbReference>
<sequence>MRNFICFLLLLLLAASCVTKKELVYMQNPDFKPYVPTEFKTRFTAYKLQANDVLSVKVLSVDPDMSNIFNIVNPSNAFGVSEPGSMYLSGYTIDNEGFINLPTVGKLKVEGLTTSQTQDLIQSNLNRYIMDATVVVKLISFKISVLGAVRNPGYFYIYNEKANLLEGLSLAGDLTDAANRGSVKLIRQKDGASEVVLLDLKDPNLVQSQYYYLMPNDVIYVEPLETQLKRNNLVIVNAVLGVISTGALLYNLFK</sequence>
<evidence type="ECO:0000259" key="17">
    <source>
        <dbReference type="Pfam" id="PF02563"/>
    </source>
</evidence>
<dbReference type="PANTHER" id="PTHR33619:SF3">
    <property type="entry name" value="POLYSACCHARIDE EXPORT PROTEIN GFCE-RELATED"/>
    <property type="match status" value="1"/>
</dbReference>
<evidence type="ECO:0000256" key="11">
    <source>
        <dbReference type="ARBA" id="ARBA00023136"/>
    </source>
</evidence>
<dbReference type="Proteomes" id="UP000266005">
    <property type="component" value="Unassembled WGS sequence"/>
</dbReference>
<keyword evidence="15" id="KW-1133">Transmembrane helix</keyword>
<feature type="signal peptide" evidence="16">
    <location>
        <begin position="1"/>
        <end position="20"/>
    </location>
</feature>
<evidence type="ECO:0000256" key="5">
    <source>
        <dbReference type="ARBA" id="ARBA00022597"/>
    </source>
</evidence>
<dbReference type="GO" id="GO:0015159">
    <property type="term" value="F:polysaccharide transmembrane transporter activity"/>
    <property type="evidence" value="ECO:0007669"/>
    <property type="project" value="InterPro"/>
</dbReference>
<keyword evidence="12" id="KW-0564">Palmitate</keyword>
<dbReference type="PROSITE" id="PS51257">
    <property type="entry name" value="PROKAR_LIPOPROTEIN"/>
    <property type="match status" value="1"/>
</dbReference>
<keyword evidence="7 16" id="KW-0732">Signal</keyword>
<accession>A0A399RX40</accession>
<keyword evidence="14" id="KW-0449">Lipoprotein</keyword>
<evidence type="ECO:0000256" key="15">
    <source>
        <dbReference type="SAM" id="Phobius"/>
    </source>
</evidence>
<reference evidence="20" key="1">
    <citation type="submission" date="2018-08" db="EMBL/GenBank/DDBJ databases">
        <title>Mucilaginibacter sp. MYSH2.</title>
        <authorList>
            <person name="Seo T."/>
        </authorList>
    </citation>
    <scope>NUCLEOTIDE SEQUENCE [LARGE SCALE GENOMIC DNA]</scope>
    <source>
        <strain evidence="20">KIRAN</strain>
    </source>
</reference>
<evidence type="ECO:0000256" key="8">
    <source>
        <dbReference type="ARBA" id="ARBA00023047"/>
    </source>
</evidence>
<evidence type="ECO:0000256" key="12">
    <source>
        <dbReference type="ARBA" id="ARBA00023139"/>
    </source>
</evidence>
<feature type="transmembrane region" description="Helical" evidence="15">
    <location>
        <begin position="233"/>
        <end position="253"/>
    </location>
</feature>
<keyword evidence="6 15" id="KW-0812">Transmembrane</keyword>
<evidence type="ECO:0000256" key="2">
    <source>
        <dbReference type="ARBA" id="ARBA00009450"/>
    </source>
</evidence>
<comment type="subcellular location">
    <subcellularLocation>
        <location evidence="1">Cell outer membrane</location>
        <topology evidence="1">Multi-pass membrane protein</topology>
    </subcellularLocation>
</comment>
<evidence type="ECO:0000256" key="6">
    <source>
        <dbReference type="ARBA" id="ARBA00022692"/>
    </source>
</evidence>
<keyword evidence="11 15" id="KW-0472">Membrane</keyword>
<dbReference type="GO" id="GO:0006811">
    <property type="term" value="P:monoatomic ion transport"/>
    <property type="evidence" value="ECO:0007669"/>
    <property type="project" value="UniProtKB-KW"/>
</dbReference>
<dbReference type="Pfam" id="PF02563">
    <property type="entry name" value="Poly_export"/>
    <property type="match status" value="1"/>
</dbReference>
<keyword evidence="4" id="KW-1134">Transmembrane beta strand</keyword>
<evidence type="ECO:0000256" key="1">
    <source>
        <dbReference type="ARBA" id="ARBA00004571"/>
    </source>
</evidence>
<dbReference type="AlphaFoldDB" id="A0A399RX40"/>
<evidence type="ECO:0000256" key="13">
    <source>
        <dbReference type="ARBA" id="ARBA00023237"/>
    </source>
</evidence>
<keyword evidence="10" id="KW-0626">Porin</keyword>
<protein>
    <submittedName>
        <fullName evidence="19">Polysaccharide export protein</fullName>
    </submittedName>
</protein>
<dbReference type="EMBL" id="QWGE01000005">
    <property type="protein sequence ID" value="RIJ34362.1"/>
    <property type="molecule type" value="Genomic_DNA"/>
</dbReference>
<feature type="chain" id="PRO_5017236686" evidence="16">
    <location>
        <begin position="21"/>
        <end position="254"/>
    </location>
</feature>
<organism evidence="19 20">
    <name type="scientific">Pontibacter oryzae</name>
    <dbReference type="NCBI Taxonomy" id="2304593"/>
    <lineage>
        <taxon>Bacteria</taxon>
        <taxon>Pseudomonadati</taxon>
        <taxon>Bacteroidota</taxon>
        <taxon>Cytophagia</taxon>
        <taxon>Cytophagales</taxon>
        <taxon>Hymenobacteraceae</taxon>
        <taxon>Pontibacter</taxon>
    </lineage>
</organism>
<proteinExistence type="inferred from homology"/>
<evidence type="ECO:0000313" key="20">
    <source>
        <dbReference type="Proteomes" id="UP000266005"/>
    </source>
</evidence>
<keyword evidence="5" id="KW-0762">Sugar transport</keyword>
<name>A0A399RX40_9BACT</name>
<dbReference type="GO" id="GO:0046930">
    <property type="term" value="C:pore complex"/>
    <property type="evidence" value="ECO:0007669"/>
    <property type="project" value="UniProtKB-KW"/>
</dbReference>
<comment type="caution">
    <text evidence="19">The sequence shown here is derived from an EMBL/GenBank/DDBJ whole genome shotgun (WGS) entry which is preliminary data.</text>
</comment>
<dbReference type="InterPro" id="IPR054765">
    <property type="entry name" value="SLBB_dom"/>
</dbReference>
<keyword evidence="9" id="KW-0406">Ion transport</keyword>
<dbReference type="InterPro" id="IPR049712">
    <property type="entry name" value="Poly_export"/>
</dbReference>
<evidence type="ECO:0000256" key="4">
    <source>
        <dbReference type="ARBA" id="ARBA00022452"/>
    </source>
</evidence>
<dbReference type="Pfam" id="PF22461">
    <property type="entry name" value="SLBB_2"/>
    <property type="match status" value="1"/>
</dbReference>
<dbReference type="GO" id="GO:0015288">
    <property type="term" value="F:porin activity"/>
    <property type="evidence" value="ECO:0007669"/>
    <property type="project" value="UniProtKB-KW"/>
</dbReference>
<evidence type="ECO:0000256" key="16">
    <source>
        <dbReference type="SAM" id="SignalP"/>
    </source>
</evidence>
<feature type="domain" description="Polysaccharide export protein N-terminal" evidence="17">
    <location>
        <begin position="45"/>
        <end position="138"/>
    </location>
</feature>
<evidence type="ECO:0000256" key="9">
    <source>
        <dbReference type="ARBA" id="ARBA00023065"/>
    </source>
</evidence>
<evidence type="ECO:0000313" key="19">
    <source>
        <dbReference type="EMBL" id="RIJ34362.1"/>
    </source>
</evidence>
<evidence type="ECO:0000256" key="3">
    <source>
        <dbReference type="ARBA" id="ARBA00022448"/>
    </source>
</evidence>
<dbReference type="InterPro" id="IPR003715">
    <property type="entry name" value="Poly_export_N"/>
</dbReference>
<evidence type="ECO:0000256" key="14">
    <source>
        <dbReference type="ARBA" id="ARBA00023288"/>
    </source>
</evidence>
<keyword evidence="8" id="KW-0625">Polysaccharide transport</keyword>
<keyword evidence="3" id="KW-0813">Transport</keyword>
<keyword evidence="20" id="KW-1185">Reference proteome</keyword>
<evidence type="ECO:0000256" key="7">
    <source>
        <dbReference type="ARBA" id="ARBA00022729"/>
    </source>
</evidence>
<gene>
    <name evidence="19" type="ORF">D1627_15705</name>
</gene>
<evidence type="ECO:0000256" key="10">
    <source>
        <dbReference type="ARBA" id="ARBA00023114"/>
    </source>
</evidence>
<dbReference type="PANTHER" id="PTHR33619">
    <property type="entry name" value="POLYSACCHARIDE EXPORT PROTEIN GFCE-RELATED"/>
    <property type="match status" value="1"/>
</dbReference>
<comment type="similarity">
    <text evidence="2">Belongs to the BexD/CtrA/VexA family.</text>
</comment>
<dbReference type="OrthoDB" id="662756at2"/>
<evidence type="ECO:0000259" key="18">
    <source>
        <dbReference type="Pfam" id="PF22461"/>
    </source>
</evidence>